<reference evidence="1" key="1">
    <citation type="submission" date="2009-05" db="EMBL/GenBank/DDBJ databases">
        <authorList>
            <person name="Harkins D.M."/>
            <person name="DeShazer D."/>
            <person name="Woods D.E."/>
            <person name="Brinkac L.M."/>
            <person name="Brown K.A."/>
            <person name="Hung G.C."/>
            <person name="Tuanyok A."/>
            <person name="Zhang B."/>
            <person name="Nierman W.C."/>
        </authorList>
    </citation>
    <scope>NUCLEOTIDE SEQUENCE [LARGE SCALE GENOMIC DNA]</scope>
    <source>
        <strain evidence="1">1710a</strain>
    </source>
</reference>
<evidence type="ECO:0000313" key="1">
    <source>
        <dbReference type="EMBL" id="EET08145.1"/>
    </source>
</evidence>
<protein>
    <submittedName>
        <fullName evidence="1">Gp41</fullName>
    </submittedName>
</protein>
<dbReference type="HOGENOM" id="CLU_2506377_0_0_4"/>
<organism evidence="1">
    <name type="scientific">Burkholderia pseudomallei 1710a</name>
    <dbReference type="NCBI Taxonomy" id="320371"/>
    <lineage>
        <taxon>Bacteria</taxon>
        <taxon>Pseudomonadati</taxon>
        <taxon>Pseudomonadota</taxon>
        <taxon>Betaproteobacteria</taxon>
        <taxon>Burkholderiales</taxon>
        <taxon>Burkholderiaceae</taxon>
        <taxon>Burkholderia</taxon>
        <taxon>pseudomallei group</taxon>
    </lineage>
</organism>
<proteinExistence type="predicted"/>
<dbReference type="Proteomes" id="UP000001812">
    <property type="component" value="Chromosome I"/>
</dbReference>
<dbReference type="RefSeq" id="WP_004526632.1">
    <property type="nucleotide sequence ID" value="NZ_CM000832.1"/>
</dbReference>
<dbReference type="AlphaFoldDB" id="A0A0E1W4J6"/>
<accession>A0A0E1W4J6</accession>
<sequence length="85" mass="9133">MNCNCISKIEIKLAKRYSEELGVDASADCQSAGFSMSDNSIRVIHKTEFKIVAQAKGFTRGKLIPVISSYCPFCGKSTAEGASHG</sequence>
<dbReference type="EMBL" id="CM000832">
    <property type="protein sequence ID" value="EET08145.1"/>
    <property type="molecule type" value="Genomic_DNA"/>
</dbReference>
<gene>
    <name evidence="1" type="ORF">BURPS1710A_1888</name>
</gene>
<name>A0A0E1W4J6_BURPE</name>